<accession>A0A6N8SMM1</accession>
<evidence type="ECO:0000256" key="4">
    <source>
        <dbReference type="ARBA" id="ARBA00022729"/>
    </source>
</evidence>
<protein>
    <submittedName>
        <fullName evidence="8">Polyhydroxybutyrate depolymerase</fullName>
    </submittedName>
</protein>
<keyword evidence="5" id="KW-0378">Hydrolase</keyword>
<dbReference type="Gene3D" id="3.40.50.1820">
    <property type="entry name" value="alpha/beta hydrolase"/>
    <property type="match status" value="1"/>
</dbReference>
<dbReference type="OrthoDB" id="9764953at2"/>
<evidence type="ECO:0000256" key="2">
    <source>
        <dbReference type="ARBA" id="ARBA00022525"/>
    </source>
</evidence>
<gene>
    <name evidence="8" type="ORF">GR138_28085</name>
</gene>
<reference evidence="8 9" key="1">
    <citation type="submission" date="2019-12" db="EMBL/GenBank/DDBJ databases">
        <title>Shinella kummerowiae sp. nov., a symbiotic bacterium isolated from root nodules of the herbal legume Kummerowia stipulacea.</title>
        <authorList>
            <person name="Gao J."/>
        </authorList>
    </citation>
    <scope>NUCLEOTIDE SEQUENCE [LARGE SCALE GENOMIC DNA]</scope>
    <source>
        <strain evidence="8 9">CCBAU 25048</strain>
    </source>
</reference>
<dbReference type="AlphaFoldDB" id="A0A6N8SMM1"/>
<dbReference type="Proteomes" id="UP000435802">
    <property type="component" value="Unassembled WGS sequence"/>
</dbReference>
<dbReference type="GO" id="GO:0005576">
    <property type="term" value="C:extracellular region"/>
    <property type="evidence" value="ECO:0007669"/>
    <property type="project" value="UniProtKB-SubCell"/>
</dbReference>
<evidence type="ECO:0000313" key="8">
    <source>
        <dbReference type="EMBL" id="MXN49068.1"/>
    </source>
</evidence>
<sequence>MDTLRLRGRVRPEGSVRVTAMGLLLFLGLAGPGFAAGCGQALKPGPMEFTVKTGGIERPALAHIPAAYDGKTKLAVVFDFHGSNSGPAGQFRRSGWDAVAEHEGFVSIALQGSLGGQYEGTHAWNVPGVTHGGTHDDERYITDAIKTVKSTFCVDPTRIYASGYSGGGRMLSQYICNGHPEFAAAGFVMGLRAGYPVERDGVWQPDVASCKPGNPISIIAFSGMKDVTNPFAGGGKPYWQYGGETALQRWAELDKCEGKGNVIVDAMMTALSFNTCAGGARINSYLLKENTHAWPARSVLFRTFDANGKVTSERDATGRMWEFFKNTRSPEETPLTAGDATKRSG</sequence>
<name>A0A6N8SMM1_9HYPH</name>
<comment type="subcellular location">
    <subcellularLocation>
        <location evidence="1">Secreted</location>
    </subcellularLocation>
</comment>
<evidence type="ECO:0000256" key="6">
    <source>
        <dbReference type="ARBA" id="ARBA00023277"/>
    </source>
</evidence>
<evidence type="ECO:0000256" key="1">
    <source>
        <dbReference type="ARBA" id="ARBA00004613"/>
    </source>
</evidence>
<proteinExistence type="predicted"/>
<dbReference type="GO" id="GO:0030600">
    <property type="term" value="F:feruloyl esterase activity"/>
    <property type="evidence" value="ECO:0007669"/>
    <property type="project" value="InterPro"/>
</dbReference>
<dbReference type="InterPro" id="IPR043595">
    <property type="entry name" value="FaeB/C/D"/>
</dbReference>
<dbReference type="RefSeq" id="WP_160862552.1">
    <property type="nucleotide sequence ID" value="NZ_WUMK01000015.1"/>
</dbReference>
<keyword evidence="7" id="KW-0624">Polysaccharide degradation</keyword>
<keyword evidence="2" id="KW-0964">Secreted</keyword>
<keyword evidence="6" id="KW-0119">Carbohydrate metabolism</keyword>
<keyword evidence="3" id="KW-0858">Xylan degradation</keyword>
<evidence type="ECO:0000256" key="3">
    <source>
        <dbReference type="ARBA" id="ARBA00022651"/>
    </source>
</evidence>
<dbReference type="SUPFAM" id="SSF53474">
    <property type="entry name" value="alpha/beta-Hydrolases"/>
    <property type="match status" value="1"/>
</dbReference>
<dbReference type="EMBL" id="WUMK01000015">
    <property type="protein sequence ID" value="MXN49068.1"/>
    <property type="molecule type" value="Genomic_DNA"/>
</dbReference>
<evidence type="ECO:0000313" key="9">
    <source>
        <dbReference type="Proteomes" id="UP000435802"/>
    </source>
</evidence>
<comment type="caution">
    <text evidence="8">The sequence shown here is derived from an EMBL/GenBank/DDBJ whole genome shotgun (WGS) entry which is preliminary data.</text>
</comment>
<dbReference type="PANTHER" id="PTHR38050:SF2">
    <property type="entry name" value="FERULOYL ESTERASE C-RELATED"/>
    <property type="match status" value="1"/>
</dbReference>
<keyword evidence="9" id="KW-1185">Reference proteome</keyword>
<evidence type="ECO:0000256" key="5">
    <source>
        <dbReference type="ARBA" id="ARBA00022801"/>
    </source>
</evidence>
<evidence type="ECO:0000256" key="7">
    <source>
        <dbReference type="ARBA" id="ARBA00023326"/>
    </source>
</evidence>
<dbReference type="PANTHER" id="PTHR38050">
    <property type="match status" value="1"/>
</dbReference>
<keyword evidence="4" id="KW-0732">Signal</keyword>
<dbReference type="GO" id="GO:0045493">
    <property type="term" value="P:xylan catabolic process"/>
    <property type="evidence" value="ECO:0007669"/>
    <property type="project" value="UniProtKB-KW"/>
</dbReference>
<dbReference type="InterPro" id="IPR029058">
    <property type="entry name" value="AB_hydrolase_fold"/>
</dbReference>
<organism evidence="8 9">
    <name type="scientific">Shinella kummerowiae</name>
    <dbReference type="NCBI Taxonomy" id="417745"/>
    <lineage>
        <taxon>Bacteria</taxon>
        <taxon>Pseudomonadati</taxon>
        <taxon>Pseudomonadota</taxon>
        <taxon>Alphaproteobacteria</taxon>
        <taxon>Hyphomicrobiales</taxon>
        <taxon>Rhizobiaceae</taxon>
        <taxon>Shinella</taxon>
    </lineage>
</organism>